<dbReference type="PRINTS" id="PR00145">
    <property type="entry name" value="ARGSUCLYASE"/>
</dbReference>
<dbReference type="InterPro" id="IPR009049">
    <property type="entry name" value="Argininosuccinate_lyase"/>
</dbReference>
<protein>
    <recommendedName>
        <fullName evidence="4 6">Argininosuccinate lyase</fullName>
        <ecNumber evidence="4 6">4.3.2.1</ecNumber>
    </recommendedName>
</protein>
<dbReference type="RefSeq" id="WP_164208869.1">
    <property type="nucleotide sequence ID" value="NZ_JAAGSC010000023.1"/>
</dbReference>
<dbReference type="PANTHER" id="PTHR43814">
    <property type="entry name" value="ARGININOSUCCINATE LYASE"/>
    <property type="match status" value="1"/>
</dbReference>
<keyword evidence="5" id="KW-0028">Amino-acid biosynthesis</keyword>
<feature type="domain" description="Fumarate lyase N-terminal" evidence="7">
    <location>
        <begin position="29"/>
        <end position="305"/>
    </location>
</feature>
<comment type="caution">
    <text evidence="8">The sequence shown here is derived from an EMBL/GenBank/DDBJ whole genome shotgun (WGS) entry which is preliminary data.</text>
</comment>
<keyword evidence="8" id="KW-0456">Lyase</keyword>
<dbReference type="Gene3D" id="1.10.40.30">
    <property type="entry name" value="Fumarase/aspartase (C-terminal domain)"/>
    <property type="match status" value="1"/>
</dbReference>
<dbReference type="GO" id="GO:0042450">
    <property type="term" value="P:L-arginine biosynthetic process via ornithine"/>
    <property type="evidence" value="ECO:0007669"/>
    <property type="project" value="UniProtKB-UniRule"/>
</dbReference>
<dbReference type="EC" id="4.3.2.1" evidence="4 6"/>
<name>A0A845UQT3_9GAMM</name>
<evidence type="ECO:0000313" key="8">
    <source>
        <dbReference type="EMBL" id="NDY94193.1"/>
    </source>
</evidence>
<dbReference type="GO" id="GO:0005829">
    <property type="term" value="C:cytosol"/>
    <property type="evidence" value="ECO:0007669"/>
    <property type="project" value="TreeGrafter"/>
</dbReference>
<keyword evidence="5" id="KW-0055">Arginine biosynthesis</keyword>
<dbReference type="SUPFAM" id="SSF48557">
    <property type="entry name" value="L-aspartase-like"/>
    <property type="match status" value="1"/>
</dbReference>
<dbReference type="PRINTS" id="PR00149">
    <property type="entry name" value="FUMRATELYASE"/>
</dbReference>
<dbReference type="InterPro" id="IPR022761">
    <property type="entry name" value="Fumarate_lyase_N"/>
</dbReference>
<evidence type="ECO:0000256" key="4">
    <source>
        <dbReference type="ARBA" id="ARBA00012338"/>
    </source>
</evidence>
<dbReference type="Gene3D" id="1.10.275.10">
    <property type="entry name" value="Fumarase/aspartase (N-terminal domain)"/>
    <property type="match status" value="1"/>
</dbReference>
<dbReference type="EMBL" id="JAAGSC010000023">
    <property type="protein sequence ID" value="NDY94193.1"/>
    <property type="molecule type" value="Genomic_DNA"/>
</dbReference>
<dbReference type="InterPro" id="IPR020557">
    <property type="entry name" value="Fumarate_lyase_CS"/>
</dbReference>
<dbReference type="GO" id="GO:0004056">
    <property type="term" value="F:argininosuccinate lyase activity"/>
    <property type="evidence" value="ECO:0007669"/>
    <property type="project" value="UniProtKB-UniRule"/>
</dbReference>
<gene>
    <name evidence="8" type="primary">argH</name>
    <name evidence="8" type="ORF">G3I74_00420</name>
</gene>
<keyword evidence="9" id="KW-1185">Reference proteome</keyword>
<comment type="catalytic activity">
    <reaction evidence="1">
        <text>2-(N(omega)-L-arginino)succinate = fumarate + L-arginine</text>
        <dbReference type="Rhea" id="RHEA:24020"/>
        <dbReference type="ChEBI" id="CHEBI:29806"/>
        <dbReference type="ChEBI" id="CHEBI:32682"/>
        <dbReference type="ChEBI" id="CHEBI:57472"/>
        <dbReference type="EC" id="4.3.2.1"/>
    </reaction>
</comment>
<reference evidence="8 9" key="1">
    <citation type="submission" date="2020-02" db="EMBL/GenBank/DDBJ databases">
        <authorList>
            <person name="Zhang X.-Y."/>
        </authorList>
    </citation>
    <scope>NUCLEOTIDE SEQUENCE [LARGE SCALE GENOMIC DNA]</scope>
    <source>
        <strain evidence="8 9">C33</strain>
    </source>
</reference>
<dbReference type="PROSITE" id="PS00163">
    <property type="entry name" value="FUMARATE_LYASES"/>
    <property type="match status" value="1"/>
</dbReference>
<comment type="similarity">
    <text evidence="3">In the N-terminal section; belongs to the lyase 1 family. Argininosuccinate lyase subfamily.</text>
</comment>
<dbReference type="Proteomes" id="UP000484885">
    <property type="component" value="Unassembled WGS sequence"/>
</dbReference>
<comment type="pathway">
    <text evidence="2">Amino-acid biosynthesis; L-arginine biosynthesis; L-arginine from L-ornithine and carbamoyl phosphate: step 3/3.</text>
</comment>
<dbReference type="Gene3D" id="1.20.200.10">
    <property type="entry name" value="Fumarase/aspartase (Central domain)"/>
    <property type="match status" value="1"/>
</dbReference>
<dbReference type="UniPathway" id="UPA00068">
    <property type="reaction ID" value="UER00114"/>
</dbReference>
<evidence type="ECO:0000256" key="5">
    <source>
        <dbReference type="ARBA" id="ARBA00022571"/>
    </source>
</evidence>
<dbReference type="PANTHER" id="PTHR43814:SF1">
    <property type="entry name" value="ARGININOSUCCINATE LYASE"/>
    <property type="match status" value="1"/>
</dbReference>
<dbReference type="CDD" id="cd01359">
    <property type="entry name" value="Argininosuccinate_lyase"/>
    <property type="match status" value="1"/>
</dbReference>
<evidence type="ECO:0000256" key="3">
    <source>
        <dbReference type="ARBA" id="ARBA00005552"/>
    </source>
</evidence>
<dbReference type="NCBIfam" id="TIGR00838">
    <property type="entry name" value="argH"/>
    <property type="match status" value="1"/>
</dbReference>
<evidence type="ECO:0000256" key="1">
    <source>
        <dbReference type="ARBA" id="ARBA00000985"/>
    </source>
</evidence>
<dbReference type="InterPro" id="IPR008948">
    <property type="entry name" value="L-Aspartase-like"/>
</dbReference>
<evidence type="ECO:0000313" key="9">
    <source>
        <dbReference type="Proteomes" id="UP000484885"/>
    </source>
</evidence>
<dbReference type="AlphaFoldDB" id="A0A845UQT3"/>
<dbReference type="Pfam" id="PF00206">
    <property type="entry name" value="Lyase_1"/>
    <property type="match status" value="1"/>
</dbReference>
<dbReference type="InterPro" id="IPR000362">
    <property type="entry name" value="Fumarate_lyase_fam"/>
</dbReference>
<proteinExistence type="inferred from homology"/>
<sequence length="436" mass="47441">MSDYIWKKGSSTDVDARVMRFLAGEDVVLDRQLLPFDIRASQAHARGLARIGVLTAAQAEAMTESLDALAAAFASGEFVLDARYEDGHSAIESWLTERLGEIGGRIHAGRSRNDQVAVALRLYLKDRLARLARFCADIARICLERADREQAVPLPGHTHLQQAMPSSLGLWWAGHAEAFVDNLALARQTAQWLDASPLGTASGFGVNLALDREGVAAELGFARLVVNPQYAQNARGKVELRALDALSAATGDLRRLAWDLSLFASQEFGFVRVPANFCTGSSIMPNKLNPDTVELLRSLHATVVGARTELDNVLSLPSGYQRDLQDTKPPTIRGFERGLAGLELAPGMLSGLEWQTERMRSAIAPELHATDRANELVGQGQPFREAYRQAAAEIDGLGRRRAEDSLRARISPGGCARLELGTLKTRLEGLLDASLE</sequence>
<evidence type="ECO:0000259" key="7">
    <source>
        <dbReference type="Pfam" id="PF00206"/>
    </source>
</evidence>
<evidence type="ECO:0000256" key="6">
    <source>
        <dbReference type="NCBIfam" id="TIGR00838"/>
    </source>
</evidence>
<accession>A0A845UQT3</accession>
<evidence type="ECO:0000256" key="2">
    <source>
        <dbReference type="ARBA" id="ARBA00004941"/>
    </source>
</evidence>
<organism evidence="8 9">
    <name type="scientific">Wenzhouxiangella limi</name>
    <dbReference type="NCBI Taxonomy" id="2707351"/>
    <lineage>
        <taxon>Bacteria</taxon>
        <taxon>Pseudomonadati</taxon>
        <taxon>Pseudomonadota</taxon>
        <taxon>Gammaproteobacteria</taxon>
        <taxon>Chromatiales</taxon>
        <taxon>Wenzhouxiangellaceae</taxon>
        <taxon>Wenzhouxiangella</taxon>
    </lineage>
</organism>
<dbReference type="InterPro" id="IPR024083">
    <property type="entry name" value="Fumarase/histidase_N"/>
</dbReference>